<reference evidence="2 3" key="1">
    <citation type="journal article" date="2013" name="Genome Announc.">
        <title>Draft Genome Sequence of Helicobacter fennelliae Strain MRY12-0050, Isolated from a Bacteremia Patient.</title>
        <authorList>
            <person name="Rimbara E."/>
            <person name="Matsui M."/>
            <person name="Mori S."/>
            <person name="Suzuki S."/>
            <person name="Suzuki M."/>
            <person name="Kim H."/>
            <person name="Sekizuka T."/>
            <person name="Kuroda M."/>
            <person name="Shibayama K."/>
        </authorList>
    </citation>
    <scope>NUCLEOTIDE SEQUENCE [LARGE SCALE GENOMIC DNA]</scope>
    <source>
        <strain evidence="2 3">MRY12-0050</strain>
    </source>
</reference>
<keyword evidence="1" id="KW-0812">Transmembrane</keyword>
<name>T1DWA5_9HELI</name>
<keyword evidence="3" id="KW-1185">Reference proteome</keyword>
<dbReference type="Proteomes" id="UP000018143">
    <property type="component" value="Unassembled WGS sequence"/>
</dbReference>
<sequence>MKICSKENGDKRFELRLDLGLDFLDKALCVDFVLVFWADSFVVVWLCVGLRFCARFDSLVW</sequence>
<evidence type="ECO:0000313" key="3">
    <source>
        <dbReference type="Proteomes" id="UP000018143"/>
    </source>
</evidence>
<proteinExistence type="predicted"/>
<evidence type="ECO:0000256" key="1">
    <source>
        <dbReference type="SAM" id="Phobius"/>
    </source>
</evidence>
<dbReference type="RefSeq" id="WP_023948498.1">
    <property type="nucleotide sequence ID" value="NZ_BASD01000018.1"/>
</dbReference>
<keyword evidence="1" id="KW-1133">Transmembrane helix</keyword>
<dbReference type="EMBL" id="BASD01000018">
    <property type="protein sequence ID" value="GAD19267.1"/>
    <property type="molecule type" value="Genomic_DNA"/>
</dbReference>
<feature type="transmembrane region" description="Helical" evidence="1">
    <location>
        <begin position="32"/>
        <end position="54"/>
    </location>
</feature>
<evidence type="ECO:0000313" key="2">
    <source>
        <dbReference type="EMBL" id="GAD19267.1"/>
    </source>
</evidence>
<gene>
    <name evidence="2" type="ORF">HFN_0398</name>
</gene>
<dbReference type="AlphaFoldDB" id="T1DWA5"/>
<keyword evidence="1" id="KW-0472">Membrane</keyword>
<dbReference type="STRING" id="1325130.HFN_0398"/>
<organism evidence="2 3">
    <name type="scientific">Helicobacter fennelliae MRY12-0050</name>
    <dbReference type="NCBI Taxonomy" id="1325130"/>
    <lineage>
        <taxon>Bacteria</taxon>
        <taxon>Pseudomonadati</taxon>
        <taxon>Campylobacterota</taxon>
        <taxon>Epsilonproteobacteria</taxon>
        <taxon>Campylobacterales</taxon>
        <taxon>Helicobacteraceae</taxon>
        <taxon>Helicobacter</taxon>
    </lineage>
</organism>
<accession>T1DWA5</accession>
<comment type="caution">
    <text evidence="2">The sequence shown here is derived from an EMBL/GenBank/DDBJ whole genome shotgun (WGS) entry which is preliminary data.</text>
</comment>
<protein>
    <submittedName>
        <fullName evidence="2">Uncharacterized protein</fullName>
    </submittedName>
</protein>